<feature type="domain" description="Peptidase M16 C-terminal" evidence="7">
    <location>
        <begin position="216"/>
        <end position="392"/>
    </location>
</feature>
<dbReference type="Gene3D" id="3.30.830.10">
    <property type="entry name" value="Metalloenzyme, LuxS/M16 peptidase-like"/>
    <property type="match status" value="4"/>
</dbReference>
<dbReference type="RefSeq" id="WP_123015394.1">
    <property type="nucleotide sequence ID" value="NZ_AP024911.1"/>
</dbReference>
<feature type="domain" description="Peptidase M16 N-terminal" evidence="6">
    <location>
        <begin position="60"/>
        <end position="152"/>
    </location>
</feature>
<dbReference type="PROSITE" id="PS51257">
    <property type="entry name" value="PROKAR_LIPOPROTEIN"/>
    <property type="match status" value="1"/>
</dbReference>
<dbReference type="Pfam" id="PF05193">
    <property type="entry name" value="Peptidase_M16_C"/>
    <property type="match status" value="2"/>
</dbReference>
<dbReference type="InterPro" id="IPR007863">
    <property type="entry name" value="Peptidase_M16_C"/>
</dbReference>
<evidence type="ECO:0000256" key="3">
    <source>
        <dbReference type="ARBA" id="ARBA00022801"/>
    </source>
</evidence>
<organism evidence="8 9">
    <name type="scientific">Vibrio zhugei</name>
    <dbReference type="NCBI Taxonomy" id="2479546"/>
    <lineage>
        <taxon>Bacteria</taxon>
        <taxon>Pseudomonadati</taxon>
        <taxon>Pseudomonadota</taxon>
        <taxon>Gammaproteobacteria</taxon>
        <taxon>Vibrionales</taxon>
        <taxon>Vibrionaceae</taxon>
        <taxon>Vibrio</taxon>
    </lineage>
</organism>
<evidence type="ECO:0000256" key="2">
    <source>
        <dbReference type="ARBA" id="ARBA00022670"/>
    </source>
</evidence>
<evidence type="ECO:0000259" key="7">
    <source>
        <dbReference type="Pfam" id="PF05193"/>
    </source>
</evidence>
<reference evidence="9" key="1">
    <citation type="journal article" date="2019" name="Int. J. Syst. Evol. Microbiol.">
        <title>The Global Catalogue of Microorganisms (GCM) 10K type strain sequencing project: providing services to taxonomists for standard genome sequencing and annotation.</title>
        <authorList>
            <consortium name="The Broad Institute Genomics Platform"/>
            <consortium name="The Broad Institute Genome Sequencing Center for Infectious Disease"/>
            <person name="Wu L."/>
            <person name="Ma J."/>
        </authorList>
    </citation>
    <scope>NUCLEOTIDE SEQUENCE [LARGE SCALE GENOMIC DNA]</scope>
    <source>
        <strain evidence="9">KCTC 62784</strain>
    </source>
</reference>
<evidence type="ECO:0000313" key="9">
    <source>
        <dbReference type="Proteomes" id="UP001595384"/>
    </source>
</evidence>
<proteinExistence type="inferred from homology"/>
<dbReference type="Pfam" id="PF00675">
    <property type="entry name" value="Peptidase_M16"/>
    <property type="match status" value="2"/>
</dbReference>
<comment type="caution">
    <text evidence="8">The sequence shown here is derived from an EMBL/GenBank/DDBJ whole genome shotgun (WGS) entry which is preliminary data.</text>
</comment>
<name>A0ABV7C9M8_9VIBR</name>
<comment type="similarity">
    <text evidence="1">Belongs to the peptidase M16 family.</text>
</comment>
<dbReference type="InterPro" id="IPR050626">
    <property type="entry name" value="Peptidase_M16"/>
</dbReference>
<evidence type="ECO:0000256" key="5">
    <source>
        <dbReference type="ARBA" id="ARBA00023049"/>
    </source>
</evidence>
<protein>
    <submittedName>
        <fullName evidence="8">M16 family metallopeptidase</fullName>
    </submittedName>
</protein>
<evidence type="ECO:0000256" key="1">
    <source>
        <dbReference type="ARBA" id="ARBA00007261"/>
    </source>
</evidence>
<keyword evidence="4" id="KW-0862">Zinc</keyword>
<sequence length="950" mass="106077">MKHFWPLLVVVTALSGCGNAYDKQADSLPKGITEIEHVDAKPGSSVIPYTKYRLDNGMTVILSPDHSDPLVHVDVTYHVGSAREQVGKSGFAHFFEHMMFQGSEHVGDQQHFRIVTEAGGTLNGNTTRDRTKYFETLPSNQLEKALWLESDRMGFLLQAVSQRKFEIQRSTVKNERGQNFDNRPYGLIWEKIDQALFPVGHPYSWPVIGYVQDLDKVNVDDLKAFFQRWYGPNNAVLTIGGDLDVEQTLAWVQKYFGSIPKGPSVSDAPKQPATLETDRFITLPDNIQQPMLVMSWPTSFKGANDQVAQEVLASAIGNGNNSLLYKRLIKTQKAVDTGAFLRCDELACTFNIYAMAPSGKNANLTPLYKDIMDVLKTFKQQGISTRKLEEITNSSEASAIFDLQSVSGKVTQLANSETFYNNPAYLQAELQQLRALKKDDVMAVFDHYIHGHAKVALSVVPHGQPQLAARKANYTPPPRQLPDYSKEKAKHVEPVAISDNFDRSVMPPVTHGVYAHLPSSYHWKTANGMTVRGIEQTETPTVVMEFRVPAGERGVAQGKEGLAGLTAQLLLEGSKTLSSEDLESKLDQLGSSINIDTGMYSTSIVVRSLRKNVSQTLALMQDVLWHPKFDPKDFERLRKNSLQSAVYSQQSSSWMNAQAVRHVLFHGTRFANDPSGSKASLSSLTLDDVKQFYHQYYTPQGTKIAVVGDMTQEQVRHELASFSDWQGKAAPSWPTVTLPKLPSQSHIYLVDKPNAPQTTVSFVRLGPTYSATGEMYKARLANFNLAGNFNSRINLNLREDKGYTYGAFGYISANKDFGKWVFSAQVKAPSTADSIMEIHKEMAEYSQSGPTQRDLNFMRLAVGQKKALSYETPQQKAQLLGHMMSYKLDANYLDEQQHIVKTISRAALTKLAHKWFDPNDYQIVVVGDAKTLKPQLQKTGLSVEPLEIIR</sequence>
<accession>A0ABV7C9M8</accession>
<keyword evidence="3" id="KW-0378">Hydrolase</keyword>
<feature type="domain" description="Peptidase M16 N-terminal" evidence="6">
    <location>
        <begin position="537"/>
        <end position="670"/>
    </location>
</feature>
<dbReference type="InterPro" id="IPR011249">
    <property type="entry name" value="Metalloenz_LuxS/M16"/>
</dbReference>
<evidence type="ECO:0000313" key="8">
    <source>
        <dbReference type="EMBL" id="MFC3024782.1"/>
    </source>
</evidence>
<feature type="domain" description="Peptidase M16 C-terminal" evidence="7">
    <location>
        <begin position="683"/>
        <end position="856"/>
    </location>
</feature>
<dbReference type="Proteomes" id="UP001595384">
    <property type="component" value="Unassembled WGS sequence"/>
</dbReference>
<keyword evidence="5" id="KW-0482">Metalloprotease</keyword>
<dbReference type="InterPro" id="IPR011765">
    <property type="entry name" value="Pept_M16_N"/>
</dbReference>
<dbReference type="PANTHER" id="PTHR43690">
    <property type="entry name" value="NARDILYSIN"/>
    <property type="match status" value="1"/>
</dbReference>
<dbReference type="SUPFAM" id="SSF63411">
    <property type="entry name" value="LuxS/MPP-like metallohydrolase"/>
    <property type="match status" value="4"/>
</dbReference>
<dbReference type="EMBL" id="JBHRSE010000087">
    <property type="protein sequence ID" value="MFC3024782.1"/>
    <property type="molecule type" value="Genomic_DNA"/>
</dbReference>
<keyword evidence="9" id="KW-1185">Reference proteome</keyword>
<evidence type="ECO:0000256" key="4">
    <source>
        <dbReference type="ARBA" id="ARBA00022833"/>
    </source>
</evidence>
<keyword evidence="2" id="KW-0645">Protease</keyword>
<evidence type="ECO:0000259" key="6">
    <source>
        <dbReference type="Pfam" id="PF00675"/>
    </source>
</evidence>
<dbReference type="PANTHER" id="PTHR43690:SF35">
    <property type="entry name" value="NON-CATALYTIC MEMBER OF PEPTIDASE SUBFAMILY M16B-RELATED"/>
    <property type="match status" value="1"/>
</dbReference>
<gene>
    <name evidence="8" type="ORF">ACFODT_13240</name>
</gene>